<accession>A0ABS8ZUV5</accession>
<keyword evidence="3" id="KW-1185">Reference proteome</keyword>
<evidence type="ECO:0000313" key="3">
    <source>
        <dbReference type="Proteomes" id="UP001521150"/>
    </source>
</evidence>
<keyword evidence="1" id="KW-0472">Membrane</keyword>
<reference evidence="2 3" key="1">
    <citation type="submission" date="2021-12" db="EMBL/GenBank/DDBJ databases">
        <title>Genome sequence of Kibdelosporangium philippinense ATCC 49844.</title>
        <authorList>
            <person name="Fedorov E.A."/>
            <person name="Omeragic M."/>
            <person name="Shalygina K.F."/>
            <person name="Maclea K.S."/>
        </authorList>
    </citation>
    <scope>NUCLEOTIDE SEQUENCE [LARGE SCALE GENOMIC DNA]</scope>
    <source>
        <strain evidence="2 3">ATCC 49844</strain>
    </source>
</reference>
<dbReference type="Proteomes" id="UP001521150">
    <property type="component" value="Unassembled WGS sequence"/>
</dbReference>
<feature type="transmembrane region" description="Helical" evidence="1">
    <location>
        <begin position="89"/>
        <end position="119"/>
    </location>
</feature>
<dbReference type="EMBL" id="JAJVCN010000004">
    <property type="protein sequence ID" value="MCE7009612.1"/>
    <property type="molecule type" value="Genomic_DNA"/>
</dbReference>
<evidence type="ECO:0000256" key="1">
    <source>
        <dbReference type="SAM" id="Phobius"/>
    </source>
</evidence>
<sequence>MAVLKWIAVVLCVVQGSYMLIDGTRALVTGSYITPSSGDHTGQLGPWARLVARVGINPESVGMKSTFVVLGLAWLAAAVGLAFEATWSWTAALIVAIASVWYLVPGTVISVITLVLLVATPLRSIGRS</sequence>
<organism evidence="2 3">
    <name type="scientific">Kibdelosporangium philippinense</name>
    <dbReference type="NCBI Taxonomy" id="211113"/>
    <lineage>
        <taxon>Bacteria</taxon>
        <taxon>Bacillati</taxon>
        <taxon>Actinomycetota</taxon>
        <taxon>Actinomycetes</taxon>
        <taxon>Pseudonocardiales</taxon>
        <taxon>Pseudonocardiaceae</taxon>
        <taxon>Kibdelosporangium</taxon>
    </lineage>
</organism>
<feature type="transmembrane region" description="Helical" evidence="1">
    <location>
        <begin position="66"/>
        <end position="83"/>
    </location>
</feature>
<protein>
    <submittedName>
        <fullName evidence="2">Uncharacterized protein</fullName>
    </submittedName>
</protein>
<dbReference type="RefSeq" id="WP_233731144.1">
    <property type="nucleotide sequence ID" value="NZ_JAJVCN010000004.1"/>
</dbReference>
<name>A0ABS8ZUV5_9PSEU</name>
<keyword evidence="1" id="KW-1133">Transmembrane helix</keyword>
<keyword evidence="1" id="KW-0812">Transmembrane</keyword>
<comment type="caution">
    <text evidence="2">The sequence shown here is derived from an EMBL/GenBank/DDBJ whole genome shotgun (WGS) entry which is preliminary data.</text>
</comment>
<proteinExistence type="predicted"/>
<gene>
    <name evidence="2" type="ORF">LWC34_43410</name>
</gene>
<evidence type="ECO:0000313" key="2">
    <source>
        <dbReference type="EMBL" id="MCE7009612.1"/>
    </source>
</evidence>